<comment type="caution">
    <text evidence="1">The sequence shown here is derived from an EMBL/GenBank/DDBJ whole genome shotgun (WGS) entry which is preliminary data.</text>
</comment>
<name>A0A915YVE3_9GLOM</name>
<gene>
    <name evidence="1" type="ORF">CHRIB12_LOCUS4137</name>
</gene>
<dbReference type="OrthoDB" id="2350757at2759"/>
<dbReference type="Proteomes" id="UP000684084">
    <property type="component" value="Unassembled WGS sequence"/>
</dbReference>
<dbReference type="AlphaFoldDB" id="A0A915YVE3"/>
<evidence type="ECO:0000313" key="2">
    <source>
        <dbReference type="Proteomes" id="UP000684084"/>
    </source>
</evidence>
<sequence>MNNTTKKIVRELKRQRDVNVHHNVIRFYGITKLNSENEIDQSNNYFDLNSCLREKIIPNTSIDYEKLYTECWDDEPDNRPSMNEVVKRLRTIIYQQNESIDNITYQISNENSTSLNELNEESLINHTSTNSNVDEDLCEIVNDILMKICEITNEGKEQPYLFLDYLNNFDINVEEILI</sequence>
<accession>A0A915YVE3</accession>
<proteinExistence type="predicted"/>
<dbReference type="EMBL" id="CAGKOT010000006">
    <property type="protein sequence ID" value="CAB5346015.1"/>
    <property type="molecule type" value="Genomic_DNA"/>
</dbReference>
<evidence type="ECO:0000313" key="1">
    <source>
        <dbReference type="EMBL" id="CAB5346015.1"/>
    </source>
</evidence>
<organism evidence="1 2">
    <name type="scientific">Rhizophagus irregularis</name>
    <dbReference type="NCBI Taxonomy" id="588596"/>
    <lineage>
        <taxon>Eukaryota</taxon>
        <taxon>Fungi</taxon>
        <taxon>Fungi incertae sedis</taxon>
        <taxon>Mucoromycota</taxon>
        <taxon>Glomeromycotina</taxon>
        <taxon>Glomeromycetes</taxon>
        <taxon>Glomerales</taxon>
        <taxon>Glomeraceae</taxon>
        <taxon>Rhizophagus</taxon>
    </lineage>
</organism>
<protein>
    <recommendedName>
        <fullName evidence="3">Serine-threonine/tyrosine-protein kinase catalytic domain-containing protein</fullName>
    </recommendedName>
</protein>
<evidence type="ECO:0008006" key="3">
    <source>
        <dbReference type="Google" id="ProtNLM"/>
    </source>
</evidence>
<reference evidence="1" key="1">
    <citation type="submission" date="2020-05" db="EMBL/GenBank/DDBJ databases">
        <authorList>
            <person name="Rincon C."/>
            <person name="Sanders R I."/>
            <person name="Robbins C."/>
            <person name="Chaturvedi A."/>
        </authorList>
    </citation>
    <scope>NUCLEOTIDE SEQUENCE</scope>
    <source>
        <strain evidence="1">CHB12</strain>
    </source>
</reference>